<gene>
    <name evidence="2" type="ORF">DLM85_05670</name>
</gene>
<comment type="caution">
    <text evidence="2">The sequence shown here is derived from an EMBL/GenBank/DDBJ whole genome shotgun (WGS) entry which is preliminary data.</text>
</comment>
<dbReference type="RefSeq" id="WP_111477072.1">
    <property type="nucleotide sequence ID" value="NZ_QHKM01000001.1"/>
</dbReference>
<organism evidence="2 3">
    <name type="scientific">Hymenobacter edaphi</name>
    <dbReference type="NCBI Taxonomy" id="2211146"/>
    <lineage>
        <taxon>Bacteria</taxon>
        <taxon>Pseudomonadati</taxon>
        <taxon>Bacteroidota</taxon>
        <taxon>Cytophagia</taxon>
        <taxon>Cytophagales</taxon>
        <taxon>Hymenobacteraceae</taxon>
        <taxon>Hymenobacter</taxon>
    </lineage>
</organism>
<feature type="chain" id="PRO_5016319251" description="PKD domain-containing protein" evidence="1">
    <location>
        <begin position="21"/>
        <end position="971"/>
    </location>
</feature>
<evidence type="ECO:0000313" key="3">
    <source>
        <dbReference type="Proteomes" id="UP000248553"/>
    </source>
</evidence>
<dbReference type="Gene3D" id="3.40.50.1820">
    <property type="entry name" value="alpha/beta hydrolase"/>
    <property type="match status" value="1"/>
</dbReference>
<dbReference type="SUPFAM" id="SSF53474">
    <property type="entry name" value="alpha/beta-Hydrolases"/>
    <property type="match status" value="1"/>
</dbReference>
<accession>A0A328BST1</accession>
<dbReference type="OrthoDB" id="4535652at2"/>
<evidence type="ECO:0000313" key="2">
    <source>
        <dbReference type="EMBL" id="RAK70332.1"/>
    </source>
</evidence>
<name>A0A328BST1_9BACT</name>
<feature type="signal peptide" evidence="1">
    <location>
        <begin position="1"/>
        <end position="20"/>
    </location>
</feature>
<proteinExistence type="predicted"/>
<dbReference type="AlphaFoldDB" id="A0A328BST1"/>
<evidence type="ECO:0000256" key="1">
    <source>
        <dbReference type="SAM" id="SignalP"/>
    </source>
</evidence>
<dbReference type="EMBL" id="QHKM01000001">
    <property type="protein sequence ID" value="RAK70332.1"/>
    <property type="molecule type" value="Genomic_DNA"/>
</dbReference>
<protein>
    <recommendedName>
        <fullName evidence="4">PKD domain-containing protein</fullName>
    </recommendedName>
</protein>
<evidence type="ECO:0008006" key="4">
    <source>
        <dbReference type="Google" id="ProtNLM"/>
    </source>
</evidence>
<dbReference type="InterPro" id="IPR029058">
    <property type="entry name" value="AB_hydrolase_fold"/>
</dbReference>
<reference evidence="3" key="1">
    <citation type="submission" date="2018-05" db="EMBL/GenBank/DDBJ databases">
        <authorList>
            <person name="Nie L."/>
        </authorList>
    </citation>
    <scope>NUCLEOTIDE SEQUENCE [LARGE SCALE GENOMIC DNA]</scope>
    <source>
        <strain evidence="3">NL</strain>
    </source>
</reference>
<dbReference type="Proteomes" id="UP000248553">
    <property type="component" value="Unassembled WGS sequence"/>
</dbReference>
<keyword evidence="3" id="KW-1185">Reference proteome</keyword>
<keyword evidence="1" id="KW-0732">Signal</keyword>
<sequence length="971" mass="104242">MRKIYLCVALLWLGLTSAWATTPPDSLRLRLDYLFAPLDKSQVPTGCLAEYATPLLTLAPFAGALTDSSLTNAQAWRMLYATWGSSRLAGSSALPGLEDVDTRWDAAQTAAPASIPVAVQRLDYATLRPDALTAGLLTVQNEQFHDVAGRSQSPYLRRTLFAAAPLRSYDRDGVLSLIFPSNLHLRTSGYPTALQVDFGDGNGYVPAARDQPIEASYTTEGAKRIKVRVTYSSSAPPMPGSIRVAAAAPQPTFTVLESWFDVQLNGIGCAGCRYDLRGDSVLFSPTIDRHEGAIAFIRYGGNHTPNARPIQLVKPLIVVEGYDVSGIASKFPNLSIRDFLDDIDNDGPFNLRNALDNGALGTIGNYDIVYIDFLDGTDDIRRNAAAFEKVVRWVNQHKVPATPGGPLEPNVVLGISMGGLVARYGLAEMTKRGNDDPQTRQFVTWDSPHRGANTPLGVQSFTRAMNHFLTAYTIAGPAGGIALSIVFPQIRQLKDVLEAPLSRQLLLQYATNANGGYATNTFLDGEYRSMITFGPGDPVPGYTFKAASLGSQCGTDNGLQSYHELARLESGMFLTPLPSIGRSDLRVQAIINSVPNFGGAQRISLLKLYAKYRILGVSVQANLFREAADSPPNVRDWDRVPGGLYNVAGYAGIEPTAPDPFNWRNLFGFDLRLDAVDAFCFVPTFSALDVPEQTNASIFGVYANGGSSARRPLAERFIAQGPLGGRFNQFHPTFNARNSEWLFREIQNLGPAGNFCTLDCNPFPDLRIAGDELICASGPNSAGHYTIANLPAGATVNWYVDPPGALTPTGPSTGPAFDVQYAGPSAADVTIRANVGFCGTPLAFPVAIGQGRLDIEPMADPVCAGDKIIADARTVGVGSTARYTWKVDGVVRGALTGSHFVHQLYDLNATGSVLVEVSVADDCGGLLTAQRYVQFAPCPGPTAGRYAVYPNPAADDVTVEESQQAAFQATL</sequence>